<evidence type="ECO:0000259" key="7">
    <source>
        <dbReference type="Pfam" id="PF02525"/>
    </source>
</evidence>
<keyword evidence="1 6" id="KW-0285">Flavoprotein</keyword>
<dbReference type="RefSeq" id="WP_144280114.1">
    <property type="nucleotide sequence ID" value="NZ_CP041730.1"/>
</dbReference>
<evidence type="ECO:0000256" key="4">
    <source>
        <dbReference type="ARBA" id="ARBA00023027"/>
    </source>
</evidence>
<comment type="catalytic activity">
    <reaction evidence="5">
        <text>N,N-dimethyl-1,4-phenylenediamine + anthranilate + 2 NAD(+) = 2-(4-dimethylaminophenyl)diazenylbenzoate + 2 NADH + 2 H(+)</text>
        <dbReference type="Rhea" id="RHEA:55872"/>
        <dbReference type="ChEBI" id="CHEBI:15378"/>
        <dbReference type="ChEBI" id="CHEBI:15783"/>
        <dbReference type="ChEBI" id="CHEBI:16567"/>
        <dbReference type="ChEBI" id="CHEBI:57540"/>
        <dbReference type="ChEBI" id="CHEBI:57945"/>
        <dbReference type="ChEBI" id="CHEBI:71579"/>
        <dbReference type="EC" id="1.7.1.17"/>
    </reaction>
    <physiologicalReaction direction="right-to-left" evidence="5">
        <dbReference type="Rhea" id="RHEA:55874"/>
    </physiologicalReaction>
</comment>
<evidence type="ECO:0000313" key="8">
    <source>
        <dbReference type="EMBL" id="QDQ28731.1"/>
    </source>
</evidence>
<dbReference type="AlphaFoldDB" id="A0A516SKP6"/>
<comment type="subunit">
    <text evidence="6">Homodimer.</text>
</comment>
<sequence>MKLLQIDSSILGEASVSRQLTRDVVEAWRTVEPGLALSYRDLGSEAPPHQSGASLAAYGTPAELRDAAQQHEAALSAGILDEFLAADAIVIAAPMYNFSIPSQLKAWIDRISVAGKTFRYGPNGPEGLVAGKRAIIVATAGGKHAGLPSGMGHVDFLKVVLGFLGITDITVIHAEGLNMGPAPREAALHAAGARIRALAEVRFGTEEPALAM</sequence>
<dbReference type="InterPro" id="IPR029039">
    <property type="entry name" value="Flavoprotein-like_sf"/>
</dbReference>
<dbReference type="HAMAP" id="MF_01216">
    <property type="entry name" value="Azoreductase_type1"/>
    <property type="match status" value="1"/>
</dbReference>
<accession>A0A516SKP6</accession>
<evidence type="ECO:0000256" key="5">
    <source>
        <dbReference type="ARBA" id="ARBA00048542"/>
    </source>
</evidence>
<dbReference type="EC" id="1.7.1.17" evidence="6"/>
<dbReference type="GO" id="GO:0010181">
    <property type="term" value="F:FMN binding"/>
    <property type="evidence" value="ECO:0007669"/>
    <property type="project" value="UniProtKB-UniRule"/>
</dbReference>
<dbReference type="GO" id="GO:0016655">
    <property type="term" value="F:oxidoreductase activity, acting on NAD(P)H, quinone or similar compound as acceptor"/>
    <property type="evidence" value="ECO:0007669"/>
    <property type="project" value="InterPro"/>
</dbReference>
<dbReference type="Proteomes" id="UP000317550">
    <property type="component" value="Chromosome"/>
</dbReference>
<feature type="binding site" evidence="6">
    <location>
        <begin position="95"/>
        <end position="98"/>
    </location>
    <ligand>
        <name>FMN</name>
        <dbReference type="ChEBI" id="CHEBI:58210"/>
    </ligand>
</feature>
<dbReference type="PANTHER" id="PTHR43741">
    <property type="entry name" value="FMN-DEPENDENT NADH-AZOREDUCTASE 1"/>
    <property type="match status" value="1"/>
</dbReference>
<feature type="binding site" evidence="6">
    <location>
        <position position="9"/>
    </location>
    <ligand>
        <name>FMN</name>
        <dbReference type="ChEBI" id="CHEBI:58210"/>
    </ligand>
</feature>
<evidence type="ECO:0000256" key="3">
    <source>
        <dbReference type="ARBA" id="ARBA00023002"/>
    </source>
</evidence>
<feature type="binding site" evidence="6">
    <location>
        <begin position="15"/>
        <end position="17"/>
    </location>
    <ligand>
        <name>FMN</name>
        <dbReference type="ChEBI" id="CHEBI:58210"/>
    </ligand>
</feature>
<proteinExistence type="inferred from homology"/>
<gene>
    <name evidence="6" type="primary">azoR</name>
    <name evidence="8" type="ORF">FNU76_21565</name>
</gene>
<keyword evidence="2 6" id="KW-0288">FMN</keyword>
<keyword evidence="4 6" id="KW-0520">NAD</keyword>
<comment type="catalytic activity">
    <reaction evidence="6">
        <text>2 a quinone + NADH + H(+) = 2 a 1,4-benzosemiquinone + NAD(+)</text>
        <dbReference type="Rhea" id="RHEA:65952"/>
        <dbReference type="ChEBI" id="CHEBI:15378"/>
        <dbReference type="ChEBI" id="CHEBI:57540"/>
        <dbReference type="ChEBI" id="CHEBI:57945"/>
        <dbReference type="ChEBI" id="CHEBI:132124"/>
        <dbReference type="ChEBI" id="CHEBI:134225"/>
    </reaction>
</comment>
<dbReference type="GO" id="GO:0009055">
    <property type="term" value="F:electron transfer activity"/>
    <property type="evidence" value="ECO:0007669"/>
    <property type="project" value="UniProtKB-UniRule"/>
</dbReference>
<dbReference type="InterPro" id="IPR023048">
    <property type="entry name" value="NADH:quinone_OxRdtase_FMN_depd"/>
</dbReference>
<dbReference type="EC" id="1.6.5.-" evidence="6"/>
<evidence type="ECO:0000313" key="9">
    <source>
        <dbReference type="Proteomes" id="UP000317550"/>
    </source>
</evidence>
<comment type="function">
    <text evidence="6">Quinone reductase that provides resistance to thiol-specific stress caused by electrophilic quinones.</text>
</comment>
<dbReference type="InterPro" id="IPR003680">
    <property type="entry name" value="Flavodoxin_fold"/>
</dbReference>
<dbReference type="Pfam" id="PF02525">
    <property type="entry name" value="Flavodoxin_2"/>
    <property type="match status" value="1"/>
</dbReference>
<dbReference type="Gene3D" id="3.40.50.360">
    <property type="match status" value="1"/>
</dbReference>
<evidence type="ECO:0000256" key="6">
    <source>
        <dbReference type="HAMAP-Rule" id="MF_01216"/>
    </source>
</evidence>
<dbReference type="SUPFAM" id="SSF52218">
    <property type="entry name" value="Flavoproteins"/>
    <property type="match status" value="1"/>
</dbReference>
<dbReference type="PANTHER" id="PTHR43741:SF4">
    <property type="entry name" value="FMN-DEPENDENT NADH:QUINONE OXIDOREDUCTASE"/>
    <property type="match status" value="1"/>
</dbReference>
<dbReference type="KEGG" id="cari:FNU76_21565"/>
<evidence type="ECO:0000256" key="1">
    <source>
        <dbReference type="ARBA" id="ARBA00022630"/>
    </source>
</evidence>
<keyword evidence="9" id="KW-1185">Reference proteome</keyword>
<name>A0A516SKP6_9NEIS</name>
<dbReference type="OrthoDB" id="9787136at2"/>
<comment type="cofactor">
    <cofactor evidence="6">
        <name>FMN</name>
        <dbReference type="ChEBI" id="CHEBI:58210"/>
    </cofactor>
    <text evidence="6">Binds 1 FMN per subunit.</text>
</comment>
<feature type="domain" description="Flavodoxin-like fold" evidence="7">
    <location>
        <begin position="1"/>
        <end position="197"/>
    </location>
</feature>
<protein>
    <recommendedName>
        <fullName evidence="6">FMN dependent NADH:quinone oxidoreductase</fullName>
        <ecNumber evidence="6">1.6.5.-</ecNumber>
    </recommendedName>
    <alternativeName>
        <fullName evidence="6">Azo-dye reductase</fullName>
    </alternativeName>
    <alternativeName>
        <fullName evidence="6">FMN-dependent NADH-azo compound oxidoreductase</fullName>
    </alternativeName>
    <alternativeName>
        <fullName evidence="6">FMN-dependent NADH-azoreductase</fullName>
        <ecNumber evidence="6">1.7.1.17</ecNumber>
    </alternativeName>
</protein>
<dbReference type="InterPro" id="IPR050104">
    <property type="entry name" value="FMN-dep_NADH:Q_OxRdtase_AzoR1"/>
</dbReference>
<feature type="binding site" evidence="6">
    <location>
        <begin position="139"/>
        <end position="142"/>
    </location>
    <ligand>
        <name>FMN</name>
        <dbReference type="ChEBI" id="CHEBI:58210"/>
    </ligand>
</feature>
<dbReference type="EMBL" id="CP041730">
    <property type="protein sequence ID" value="QDQ28731.1"/>
    <property type="molecule type" value="Genomic_DNA"/>
</dbReference>
<dbReference type="GO" id="GO:0016652">
    <property type="term" value="F:oxidoreductase activity, acting on NAD(P)H as acceptor"/>
    <property type="evidence" value="ECO:0007669"/>
    <property type="project" value="UniProtKB-UniRule"/>
</dbReference>
<evidence type="ECO:0000256" key="2">
    <source>
        <dbReference type="ARBA" id="ARBA00022643"/>
    </source>
</evidence>
<comment type="function">
    <text evidence="6">Also exhibits azoreductase activity. Catalyzes the reductive cleavage of the azo bond in aromatic azo compounds to the corresponding amines.</text>
</comment>
<keyword evidence="3 6" id="KW-0560">Oxidoreductase</keyword>
<reference evidence="9" key="1">
    <citation type="submission" date="2019-07" db="EMBL/GenBank/DDBJ databases">
        <title>Chitinimonas sp. nov., isolated from Ny-Alesund, arctica soil.</title>
        <authorList>
            <person name="Xu Q."/>
            <person name="Peng F."/>
        </authorList>
    </citation>
    <scope>NUCLEOTIDE SEQUENCE [LARGE SCALE GENOMIC DNA]</scope>
    <source>
        <strain evidence="9">R3-44</strain>
    </source>
</reference>
<comment type="similarity">
    <text evidence="6">Belongs to the azoreductase type 1 family.</text>
</comment>
<organism evidence="8 9">
    <name type="scientific">Chitinimonas arctica</name>
    <dbReference type="NCBI Taxonomy" id="2594795"/>
    <lineage>
        <taxon>Bacteria</taxon>
        <taxon>Pseudomonadati</taxon>
        <taxon>Pseudomonadota</taxon>
        <taxon>Betaproteobacteria</taxon>
        <taxon>Neisseriales</taxon>
        <taxon>Chitinibacteraceae</taxon>
        <taxon>Chitinimonas</taxon>
    </lineage>
</organism>